<dbReference type="Gene3D" id="3.40.1000.10">
    <property type="entry name" value="Mog1/PsbP, alpha/beta/alpha sandwich"/>
    <property type="match status" value="1"/>
</dbReference>
<accession>A0A4S3B4C9</accession>
<dbReference type="EMBL" id="SDGV01000004">
    <property type="protein sequence ID" value="THB61984.1"/>
    <property type="molecule type" value="Genomic_DNA"/>
</dbReference>
<name>A0A4S3B4C9_9ENTE</name>
<dbReference type="AlphaFoldDB" id="A0A4S3B4C9"/>
<sequence>MKNKVFFLILLSSFLIFGTACKSKTSEPAKETGQDSAFTYTFDFEEHDYQFRLLNGWIKFPDKDSTIAFLVANKDKKAFMSAGFEEKKGQTLNDYQKQFEIKINEADGKIEEKPIEKELNDLPAYFLGFKMKDAKNRWLTYRSYLIETDKYFINLAAWTSDPKPTADLIKELDEMLSNFKELK</sequence>
<feature type="chain" id="PRO_5020932687" description="Lipoprotein" evidence="1">
    <location>
        <begin position="23"/>
        <end position="183"/>
    </location>
</feature>
<dbReference type="Proteomes" id="UP000310506">
    <property type="component" value="Unassembled WGS sequence"/>
</dbReference>
<evidence type="ECO:0008006" key="4">
    <source>
        <dbReference type="Google" id="ProtNLM"/>
    </source>
</evidence>
<dbReference type="OrthoDB" id="2199569at2"/>
<evidence type="ECO:0000313" key="3">
    <source>
        <dbReference type="Proteomes" id="UP000310506"/>
    </source>
</evidence>
<keyword evidence="3" id="KW-1185">Reference proteome</keyword>
<dbReference type="PROSITE" id="PS51257">
    <property type="entry name" value="PROKAR_LIPOPROTEIN"/>
    <property type="match status" value="1"/>
</dbReference>
<proteinExistence type="predicted"/>
<evidence type="ECO:0000313" key="2">
    <source>
        <dbReference type="EMBL" id="THB61984.1"/>
    </source>
</evidence>
<feature type="signal peptide" evidence="1">
    <location>
        <begin position="1"/>
        <end position="22"/>
    </location>
</feature>
<evidence type="ECO:0000256" key="1">
    <source>
        <dbReference type="SAM" id="SignalP"/>
    </source>
</evidence>
<organism evidence="2 3">
    <name type="scientific">Vagococcus silagei</name>
    <dbReference type="NCBI Taxonomy" id="2508885"/>
    <lineage>
        <taxon>Bacteria</taxon>
        <taxon>Bacillati</taxon>
        <taxon>Bacillota</taxon>
        <taxon>Bacilli</taxon>
        <taxon>Lactobacillales</taxon>
        <taxon>Enterococcaceae</taxon>
        <taxon>Vagococcus</taxon>
    </lineage>
</organism>
<comment type="caution">
    <text evidence="2">The sequence shown here is derived from an EMBL/GenBank/DDBJ whole genome shotgun (WGS) entry which is preliminary data.</text>
</comment>
<keyword evidence="1" id="KW-0732">Signal</keyword>
<dbReference type="RefSeq" id="WP_136135983.1">
    <property type="nucleotide sequence ID" value="NZ_SDGV01000004.1"/>
</dbReference>
<reference evidence="2 3" key="1">
    <citation type="submission" date="2019-01" db="EMBL/GenBank/DDBJ databases">
        <title>Vagococcus silagei sp. nov. isolated from brewer's grain.</title>
        <authorList>
            <person name="Guu J.-R."/>
        </authorList>
    </citation>
    <scope>NUCLEOTIDE SEQUENCE [LARGE SCALE GENOMIC DNA]</scope>
    <source>
        <strain evidence="2 3">2B-2</strain>
    </source>
</reference>
<gene>
    <name evidence="2" type="ORF">ESZ54_01900</name>
</gene>
<protein>
    <recommendedName>
        <fullName evidence="4">Lipoprotein</fullName>
    </recommendedName>
</protein>